<dbReference type="AlphaFoldDB" id="A0AAE6ZEC2"/>
<dbReference type="EMBL" id="CP051205">
    <property type="protein sequence ID" value="QJB30490.1"/>
    <property type="molecule type" value="Genomic_DNA"/>
</dbReference>
<name>A0AAE6ZEC2_9BACT</name>
<dbReference type="Pfam" id="PF20508">
    <property type="entry name" value="DUF6734"/>
    <property type="match status" value="1"/>
</dbReference>
<dbReference type="KEGG" id="coy:HF329_03900"/>
<sequence>MKIVQSFWTKPFLRSGDLLTDARLNGGWPHRRFNYYSIALSYHHLRKFYDEVELVTDSIGYELLIEKLRLDYNKVSVELDYLDDYEPGLWALGKIYAYRMQESPFLHVDNDIFINRPFGPVVSEAALVAQNKQASTPHYSTTFHDICKRFPYVPGYLKKIEELPFVPCVNAGILGGSNIAFFRQYTEEVFEFINRNHDFISGHMDQFNSAFVNVVFEQVLFYSLSREAGVDIDYLFPDHNDNPPSIGYLHEMDCHQGYAHALGDYKKLRMVYKMVEHELSTGYPESFGRINDLLSVLEL</sequence>
<evidence type="ECO:0000259" key="1">
    <source>
        <dbReference type="Pfam" id="PF20508"/>
    </source>
</evidence>
<dbReference type="Proteomes" id="UP000502421">
    <property type="component" value="Chromosome"/>
</dbReference>
<proteinExistence type="predicted"/>
<protein>
    <recommendedName>
        <fullName evidence="1">DUF6734 domain-containing protein</fullName>
    </recommendedName>
</protein>
<dbReference type="RefSeq" id="WP_168802770.1">
    <property type="nucleotide sequence ID" value="NZ_CP051205.1"/>
</dbReference>
<reference evidence="3" key="1">
    <citation type="submission" date="2020-04" db="EMBL/GenBank/DDBJ databases">
        <authorList>
            <person name="Kittiwongwattana C."/>
        </authorList>
    </citation>
    <scope>NUCLEOTIDE SEQUENCE [LARGE SCALE GENOMIC DNA]</scope>
    <source>
        <strain evidence="3">1310</strain>
    </source>
</reference>
<evidence type="ECO:0000313" key="2">
    <source>
        <dbReference type="EMBL" id="QJB30490.1"/>
    </source>
</evidence>
<dbReference type="InterPro" id="IPR046621">
    <property type="entry name" value="DUF6734"/>
</dbReference>
<organism evidence="2 3">
    <name type="scientific">Chitinophaga oryzae</name>
    <dbReference type="NCBI Taxonomy" id="2725414"/>
    <lineage>
        <taxon>Bacteria</taxon>
        <taxon>Pseudomonadati</taxon>
        <taxon>Bacteroidota</taxon>
        <taxon>Chitinophagia</taxon>
        <taxon>Chitinophagales</taxon>
        <taxon>Chitinophagaceae</taxon>
        <taxon>Chitinophaga</taxon>
    </lineage>
</organism>
<feature type="domain" description="DUF6734" evidence="1">
    <location>
        <begin position="1"/>
        <end position="292"/>
    </location>
</feature>
<evidence type="ECO:0000313" key="3">
    <source>
        <dbReference type="Proteomes" id="UP000502421"/>
    </source>
</evidence>
<accession>A0AAE6ZEC2</accession>
<gene>
    <name evidence="2" type="ORF">HF329_03900</name>
</gene>